<keyword evidence="3" id="KW-1185">Reference proteome</keyword>
<dbReference type="AlphaFoldDB" id="A0A840QIU7"/>
<evidence type="ECO:0000313" key="2">
    <source>
        <dbReference type="EMBL" id="MBB5157383.1"/>
    </source>
</evidence>
<dbReference type="Proteomes" id="UP000584374">
    <property type="component" value="Unassembled WGS sequence"/>
</dbReference>
<accession>A0A840QIU7</accession>
<dbReference type="RefSeq" id="WP_184728331.1">
    <property type="nucleotide sequence ID" value="NZ_JACHIW010000001.1"/>
</dbReference>
<protein>
    <submittedName>
        <fullName evidence="2">CRISPR system Cascade subunit CasA</fullName>
    </submittedName>
</protein>
<name>A0A840QIU7_9PSEU</name>
<sequence>MAFDLLDEHWVPVVGEDRNPEEVGLAEAFTRAHELRWVEGEAPVVTAAVYRLLLALAHRVYGPDSGKSWHALWDAPCFPDGPLLEYRSRFFDRFDLFGARPFLQCPGLPREKMGSAAQLVLNRSVGNNATLFDQTTAGDRPELDAAVAARWLVTVHAFDPGGLKTPYRSDKSSERALCNFFGTVVVEGATLKDTLLLNMPVYAPGRGKPNPTRPDDCPQWELDTPPSPEPDKERRPPRGWTDLLTWPSRRILLQESRHNGRSTVNGVVITPGTRLRTELADAELMAAFRQRMTKTKHGLFPAGPKYPVVLEELRGVWRHCRELLLPAPPANPRQRPRVLDHVAEYAPDDEVYSLRVFGQQLDPKGGAVQTWFQETVPAPVALLRVNDTDDRVEQLLGYAVGLADDIGAALQWLERLYDEALAAERAHARRRSTLSQWYWPELPAPFGTVLRDLGVVLQNAQTAGSVSQAALFAPFEWWKETVRRVANAAVRTWAWQLPRESGRQLLALADAESRFQSRLGGLCRDYDIDLDRCRDEDEDNGD</sequence>
<comment type="caution">
    <text evidence="2">The sequence shown here is derived from an EMBL/GenBank/DDBJ whole genome shotgun (WGS) entry which is preliminary data.</text>
</comment>
<dbReference type="EMBL" id="JACHIW010000001">
    <property type="protein sequence ID" value="MBB5157383.1"/>
    <property type="molecule type" value="Genomic_DNA"/>
</dbReference>
<proteinExistence type="predicted"/>
<dbReference type="NCBIfam" id="TIGR02547">
    <property type="entry name" value="casA_cse1"/>
    <property type="match status" value="1"/>
</dbReference>
<dbReference type="Gene3D" id="1.10.132.100">
    <property type="match status" value="1"/>
</dbReference>
<evidence type="ECO:0000256" key="1">
    <source>
        <dbReference type="SAM" id="MobiDB-lite"/>
    </source>
</evidence>
<evidence type="ECO:0000313" key="3">
    <source>
        <dbReference type="Proteomes" id="UP000584374"/>
    </source>
</evidence>
<reference evidence="2 3" key="1">
    <citation type="submission" date="2020-08" db="EMBL/GenBank/DDBJ databases">
        <title>Sequencing the genomes of 1000 actinobacteria strains.</title>
        <authorList>
            <person name="Klenk H.-P."/>
        </authorList>
    </citation>
    <scope>NUCLEOTIDE SEQUENCE [LARGE SCALE GENOMIC DNA]</scope>
    <source>
        <strain evidence="2 3">DSM 45584</strain>
    </source>
</reference>
<feature type="region of interest" description="Disordered" evidence="1">
    <location>
        <begin position="202"/>
        <end position="240"/>
    </location>
</feature>
<organism evidence="2 3">
    <name type="scientific">Saccharopolyspora phatthalungensis</name>
    <dbReference type="NCBI Taxonomy" id="664693"/>
    <lineage>
        <taxon>Bacteria</taxon>
        <taxon>Bacillati</taxon>
        <taxon>Actinomycetota</taxon>
        <taxon>Actinomycetes</taxon>
        <taxon>Pseudonocardiales</taxon>
        <taxon>Pseudonocardiaceae</taxon>
        <taxon>Saccharopolyspora</taxon>
    </lineage>
</organism>
<gene>
    <name evidence="2" type="ORF">BJ970_004917</name>
</gene>
<dbReference type="InterPro" id="IPR013381">
    <property type="entry name" value="CRISPR-assoc_prot_Cse1"/>
</dbReference>
<dbReference type="Pfam" id="PF09481">
    <property type="entry name" value="CRISPR_Cse1"/>
    <property type="match status" value="1"/>
</dbReference>